<dbReference type="AlphaFoldDB" id="A0A378IHN5"/>
<gene>
    <name evidence="1" type="ORF">Lcin_2212</name>
    <name evidence="2" type="ORF">NCTC12438_01115</name>
</gene>
<dbReference type="RefSeq" id="WP_058465363.1">
    <property type="nucleotide sequence ID" value="NZ_CAAAHQ010000022.1"/>
</dbReference>
<dbReference type="Proteomes" id="UP000054854">
    <property type="component" value="Unassembled WGS sequence"/>
</dbReference>
<evidence type="ECO:0000313" key="1">
    <source>
        <dbReference type="EMBL" id="KTC83525.1"/>
    </source>
</evidence>
<evidence type="ECO:0000313" key="3">
    <source>
        <dbReference type="Proteomes" id="UP000054854"/>
    </source>
</evidence>
<dbReference type="EMBL" id="LNXX01000042">
    <property type="protein sequence ID" value="KTC83525.1"/>
    <property type="molecule type" value="Genomic_DNA"/>
</dbReference>
<dbReference type="EMBL" id="UGNX01000001">
    <property type="protein sequence ID" value="STX34516.1"/>
    <property type="molecule type" value="Genomic_DNA"/>
</dbReference>
<sequence length="228" mass="25677">MPIIYIKNLVHNEVEVCRALFDAAAKTEEGMKAKKYGIQMTADMPGLWSPLLDYEIEADLQTAKKQRNGRMREVGYLTVNLIFQLNTENALDVTEYEKTYGISAKEVLAKVGFTCSNDPISTVKSTSMYSSFLVQETKSEKPTRASVVNHSFFSLKNIDTDKRFIKSTKPGILYEASSYGRIDDETLKSYGFVEGQWERHTQGIDHIVIIKKLNDNIAPALSNIQSGM</sequence>
<keyword evidence="3" id="KW-1185">Reference proteome</keyword>
<reference evidence="1 3" key="1">
    <citation type="submission" date="2015-11" db="EMBL/GenBank/DDBJ databases">
        <title>Genomic analysis of 38 Legionella species identifies large and diverse effector repertoires.</title>
        <authorList>
            <person name="Burstein D."/>
            <person name="Amaro F."/>
            <person name="Zusman T."/>
            <person name="Lifshitz Z."/>
            <person name="Cohen O."/>
            <person name="Gilbert J.A."/>
            <person name="Pupko T."/>
            <person name="Shuman H.A."/>
            <person name="Segal G."/>
        </authorList>
    </citation>
    <scope>NUCLEOTIDE SEQUENCE [LARGE SCALE GENOMIC DNA]</scope>
    <source>
        <strain evidence="1 3">CDC#72-OH-14</strain>
    </source>
</reference>
<dbReference type="Proteomes" id="UP000255316">
    <property type="component" value="Unassembled WGS sequence"/>
</dbReference>
<protein>
    <submittedName>
        <fullName evidence="2">Uncharacterized protein</fullName>
    </submittedName>
</protein>
<name>A0A378IHN5_9GAMM</name>
<organism evidence="2 4">
    <name type="scientific">Legionella cincinnatiensis</name>
    <dbReference type="NCBI Taxonomy" id="28085"/>
    <lineage>
        <taxon>Bacteria</taxon>
        <taxon>Pseudomonadati</taxon>
        <taxon>Pseudomonadota</taxon>
        <taxon>Gammaproteobacteria</taxon>
        <taxon>Legionellales</taxon>
        <taxon>Legionellaceae</taxon>
        <taxon>Legionella</taxon>
    </lineage>
</organism>
<accession>A0A378IHN5</accession>
<reference evidence="2 4" key="2">
    <citation type="submission" date="2018-06" db="EMBL/GenBank/DDBJ databases">
        <authorList>
            <consortium name="Pathogen Informatics"/>
            <person name="Doyle S."/>
        </authorList>
    </citation>
    <scope>NUCLEOTIDE SEQUENCE [LARGE SCALE GENOMIC DNA]</scope>
    <source>
        <strain evidence="2 4">NCTC12438</strain>
    </source>
</reference>
<evidence type="ECO:0000313" key="4">
    <source>
        <dbReference type="Proteomes" id="UP000255316"/>
    </source>
</evidence>
<dbReference type="OrthoDB" id="5642569at2"/>
<evidence type="ECO:0000313" key="2">
    <source>
        <dbReference type="EMBL" id="STX34516.1"/>
    </source>
</evidence>
<proteinExistence type="predicted"/>